<evidence type="ECO:0000313" key="1">
    <source>
        <dbReference type="EMBL" id="CAF5162047.1"/>
    </source>
</evidence>
<proteinExistence type="predicted"/>
<dbReference type="EMBL" id="CAJOBH010267319">
    <property type="protein sequence ID" value="CAF5162047.1"/>
    <property type="molecule type" value="Genomic_DNA"/>
</dbReference>
<feature type="non-terminal residue" evidence="1">
    <location>
        <position position="40"/>
    </location>
</feature>
<dbReference type="AlphaFoldDB" id="A0A8S3GFH4"/>
<comment type="caution">
    <text evidence="1">The sequence shown here is derived from an EMBL/GenBank/DDBJ whole genome shotgun (WGS) entry which is preliminary data.</text>
</comment>
<name>A0A8S3GFH4_9BILA</name>
<organism evidence="1 2">
    <name type="scientific">Rotaria magnacalcarata</name>
    <dbReference type="NCBI Taxonomy" id="392030"/>
    <lineage>
        <taxon>Eukaryota</taxon>
        <taxon>Metazoa</taxon>
        <taxon>Spiralia</taxon>
        <taxon>Gnathifera</taxon>
        <taxon>Rotifera</taxon>
        <taxon>Eurotatoria</taxon>
        <taxon>Bdelloidea</taxon>
        <taxon>Philodinida</taxon>
        <taxon>Philodinidae</taxon>
        <taxon>Rotaria</taxon>
    </lineage>
</organism>
<sequence>MKWVKGAKEGILMAGGRCKGNLLSQLNFPEGIIVDQLGTP</sequence>
<evidence type="ECO:0000313" key="2">
    <source>
        <dbReference type="Proteomes" id="UP000681967"/>
    </source>
</evidence>
<protein>
    <submittedName>
        <fullName evidence="1">Uncharacterized protein</fullName>
    </submittedName>
</protein>
<reference evidence="1" key="1">
    <citation type="submission" date="2021-02" db="EMBL/GenBank/DDBJ databases">
        <authorList>
            <person name="Nowell W R."/>
        </authorList>
    </citation>
    <scope>NUCLEOTIDE SEQUENCE</scope>
</reference>
<accession>A0A8S3GFH4</accession>
<gene>
    <name evidence="1" type="ORF">BYL167_LOCUS74886</name>
</gene>
<dbReference type="Proteomes" id="UP000681967">
    <property type="component" value="Unassembled WGS sequence"/>
</dbReference>